<protein>
    <recommendedName>
        <fullName evidence="2">Jacalin-type lectin domain-containing protein</fullName>
    </recommendedName>
</protein>
<keyword evidence="1" id="KW-0430">Lectin</keyword>
<feature type="domain" description="Jacalin-type lectin" evidence="2">
    <location>
        <begin position="13"/>
        <end position="164"/>
    </location>
</feature>
<name>A0A0D9W1X2_9ORYZ</name>
<dbReference type="Pfam" id="PF01419">
    <property type="entry name" value="Jacalin"/>
    <property type="match status" value="1"/>
</dbReference>
<reference evidence="4" key="2">
    <citation type="submission" date="2013-12" db="EMBL/GenBank/DDBJ databases">
        <authorList>
            <person name="Yu Y."/>
            <person name="Lee S."/>
            <person name="de Baynast K."/>
            <person name="Wissotski M."/>
            <person name="Liu L."/>
            <person name="Talag J."/>
            <person name="Goicoechea J."/>
            <person name="Angelova A."/>
            <person name="Jetty R."/>
            <person name="Kudrna D."/>
            <person name="Golser W."/>
            <person name="Rivera L."/>
            <person name="Zhang J."/>
            <person name="Wing R."/>
        </authorList>
    </citation>
    <scope>NUCLEOTIDE SEQUENCE</scope>
</reference>
<dbReference type="Gene3D" id="2.100.10.30">
    <property type="entry name" value="Jacalin-like lectin domain"/>
    <property type="match status" value="1"/>
</dbReference>
<dbReference type="AlphaFoldDB" id="A0A0D9W1X2"/>
<evidence type="ECO:0000313" key="3">
    <source>
        <dbReference type="EnsemblPlants" id="LPERR04G00600.1"/>
    </source>
</evidence>
<organism evidence="3 4">
    <name type="scientific">Leersia perrieri</name>
    <dbReference type="NCBI Taxonomy" id="77586"/>
    <lineage>
        <taxon>Eukaryota</taxon>
        <taxon>Viridiplantae</taxon>
        <taxon>Streptophyta</taxon>
        <taxon>Embryophyta</taxon>
        <taxon>Tracheophyta</taxon>
        <taxon>Spermatophyta</taxon>
        <taxon>Magnoliopsida</taxon>
        <taxon>Liliopsida</taxon>
        <taxon>Poales</taxon>
        <taxon>Poaceae</taxon>
        <taxon>BOP clade</taxon>
        <taxon>Oryzoideae</taxon>
        <taxon>Oryzeae</taxon>
        <taxon>Oryzinae</taxon>
        <taxon>Leersia</taxon>
    </lineage>
</organism>
<dbReference type="Proteomes" id="UP000032180">
    <property type="component" value="Chromosome 4"/>
</dbReference>
<dbReference type="PANTHER" id="PTHR46506">
    <property type="entry name" value="OS05G0143600 PROTEIN"/>
    <property type="match status" value="1"/>
</dbReference>
<dbReference type="EnsemblPlants" id="LPERR04G00600.1">
    <property type="protein sequence ID" value="LPERR04G00600.1"/>
    <property type="gene ID" value="LPERR04G00600"/>
</dbReference>
<evidence type="ECO:0000256" key="1">
    <source>
        <dbReference type="ARBA" id="ARBA00022734"/>
    </source>
</evidence>
<evidence type="ECO:0000259" key="2">
    <source>
        <dbReference type="PROSITE" id="PS51752"/>
    </source>
</evidence>
<dbReference type="STRING" id="77586.A0A0D9W1X2"/>
<reference evidence="3 4" key="1">
    <citation type="submission" date="2012-08" db="EMBL/GenBank/DDBJ databases">
        <title>Oryza genome evolution.</title>
        <authorList>
            <person name="Wing R.A."/>
        </authorList>
    </citation>
    <scope>NUCLEOTIDE SEQUENCE</scope>
</reference>
<dbReference type="HOGENOM" id="CLU_078923_4_2_1"/>
<sequence length="175" mass="19090">MPNKSSCSDRQITLAVKAEDSTSASPPDKLVNTISLYHSNDAINSLSFDTFIKQKHQFKKHQGVAALQLMKDQHRASGIRDTINLLEDEQVSAVEGSVGNISDVVEPVIISLTFRTSAGRTYGPYGGEEGTPFFISIDNGCNVDVGFFGRAGLILDAIGLQLSKHTRAQGRHDRW</sequence>
<reference evidence="3" key="3">
    <citation type="submission" date="2015-04" db="UniProtKB">
        <authorList>
            <consortium name="EnsemblPlants"/>
        </authorList>
    </citation>
    <scope>IDENTIFICATION</scope>
</reference>
<dbReference type="SMART" id="SM00915">
    <property type="entry name" value="Jacalin"/>
    <property type="match status" value="1"/>
</dbReference>
<proteinExistence type="predicted"/>
<keyword evidence="4" id="KW-1185">Reference proteome</keyword>
<dbReference type="InterPro" id="IPR001229">
    <property type="entry name" value="Jacalin-like_lectin_dom"/>
</dbReference>
<dbReference type="GO" id="GO:0030246">
    <property type="term" value="F:carbohydrate binding"/>
    <property type="evidence" value="ECO:0007669"/>
    <property type="project" value="UniProtKB-KW"/>
</dbReference>
<dbReference type="SUPFAM" id="SSF51101">
    <property type="entry name" value="Mannose-binding lectins"/>
    <property type="match status" value="1"/>
</dbReference>
<dbReference type="InterPro" id="IPR036404">
    <property type="entry name" value="Jacalin-like_lectin_dom_sf"/>
</dbReference>
<evidence type="ECO:0000313" key="4">
    <source>
        <dbReference type="Proteomes" id="UP000032180"/>
    </source>
</evidence>
<dbReference type="Gramene" id="LPERR04G00600.1">
    <property type="protein sequence ID" value="LPERR04G00600.1"/>
    <property type="gene ID" value="LPERR04G00600"/>
</dbReference>
<accession>A0A0D9W1X2</accession>
<dbReference type="PROSITE" id="PS51752">
    <property type="entry name" value="JACALIN_LECTIN"/>
    <property type="match status" value="1"/>
</dbReference>